<keyword evidence="6 9" id="KW-0406">Ion transport</keyword>
<keyword evidence="11" id="KW-1185">Reference proteome</keyword>
<keyword evidence="5 9" id="KW-1133">Transmembrane helix</keyword>
<comment type="subcellular location">
    <subcellularLocation>
        <location evidence="1 9">Cell membrane</location>
        <topology evidence="1 9">Multi-pass membrane protein</topology>
    </subcellularLocation>
</comment>
<dbReference type="PANTHER" id="PTHR11893:SF36">
    <property type="entry name" value="INNEXIN-5"/>
    <property type="match status" value="1"/>
</dbReference>
<comment type="similarity">
    <text evidence="9">Belongs to the pannexin family.</text>
</comment>
<organism evidence="10 11">
    <name type="scientific">Littorina saxatilis</name>
    <dbReference type="NCBI Taxonomy" id="31220"/>
    <lineage>
        <taxon>Eukaryota</taxon>
        <taxon>Metazoa</taxon>
        <taxon>Spiralia</taxon>
        <taxon>Lophotrochozoa</taxon>
        <taxon>Mollusca</taxon>
        <taxon>Gastropoda</taxon>
        <taxon>Caenogastropoda</taxon>
        <taxon>Littorinimorpha</taxon>
        <taxon>Littorinoidea</taxon>
        <taxon>Littorinidae</taxon>
        <taxon>Littorina</taxon>
    </lineage>
</organism>
<feature type="transmembrane region" description="Helical" evidence="9">
    <location>
        <begin position="234"/>
        <end position="253"/>
    </location>
</feature>
<comment type="caution">
    <text evidence="9">Lacks conserved residue(s) required for the propagation of feature annotation.</text>
</comment>
<feature type="transmembrane region" description="Helical" evidence="9">
    <location>
        <begin position="324"/>
        <end position="343"/>
    </location>
</feature>
<accession>A0AAN9FY92</accession>
<protein>
    <recommendedName>
        <fullName evidence="9">Innexin</fullName>
    </recommendedName>
</protein>
<evidence type="ECO:0000313" key="10">
    <source>
        <dbReference type="EMBL" id="KAK7088757.1"/>
    </source>
</evidence>
<dbReference type="Pfam" id="PF00876">
    <property type="entry name" value="Innexin"/>
    <property type="match status" value="1"/>
</dbReference>
<keyword evidence="3" id="KW-1003">Cell membrane</keyword>
<proteinExistence type="inferred from homology"/>
<dbReference type="InterPro" id="IPR000990">
    <property type="entry name" value="Innexin"/>
</dbReference>
<dbReference type="PANTHER" id="PTHR11893">
    <property type="entry name" value="INNEXIN"/>
    <property type="match status" value="1"/>
</dbReference>
<dbReference type="GO" id="GO:0005886">
    <property type="term" value="C:plasma membrane"/>
    <property type="evidence" value="ECO:0007669"/>
    <property type="project" value="UniProtKB-SubCell"/>
</dbReference>
<comment type="function">
    <text evidence="9">Structural component of the gap junctions.</text>
</comment>
<dbReference type="EMBL" id="JBAMIC010004070">
    <property type="protein sequence ID" value="KAK7088757.1"/>
    <property type="molecule type" value="Genomic_DNA"/>
</dbReference>
<evidence type="ECO:0000256" key="6">
    <source>
        <dbReference type="ARBA" id="ARBA00023065"/>
    </source>
</evidence>
<evidence type="ECO:0000313" key="11">
    <source>
        <dbReference type="Proteomes" id="UP001374579"/>
    </source>
</evidence>
<evidence type="ECO:0000256" key="5">
    <source>
        <dbReference type="ARBA" id="ARBA00022989"/>
    </source>
</evidence>
<dbReference type="PRINTS" id="PR01262">
    <property type="entry name" value="INNEXIN"/>
</dbReference>
<sequence length="456" mass="52848">MAMPGIDTALSSFTRLALRSAIRDDDGIDQLHHFVTVSILVFFAAITGVVEYAGEPINCWNYGAYLWKHFQDHVNSYCWTHSLYHYPDKTNRSVMPYGLNELGAAQDPTVHLRDEEVGQITFYRWVTIIFLLQAFCFKLPNLLWTEFNAYSGSNIVKMVEMLQSVLFTKKEEKQQKLRQVALFLEQWLRIHRKPHWFLKAHVSPFVKKTLSCCTLCIGNNIRNYLSSLYLVTKLVYLVNVILQFLVLSAFLQLNFWHFGPQTLHAYDNQKISKATTETFPIVALCHFQTYDINANTNHDGATGKWVQCILTINVFLEKLFLIEWFWLLLLLIMTCINFCVWCFKILQTRTALRFAERYMKLLGVYTAPLPVPKGCSVEQFVMEYLRNDGIFVLRILAVNTNEVVVAELVEECWKRYLEFEEHPHLAKGASMDMGEAETAFDTIPSNDDRPPDTNNT</sequence>
<keyword evidence="7 9" id="KW-0472">Membrane</keyword>
<gene>
    <name evidence="9" type="primary">inx</name>
    <name evidence="10" type="ORF">V1264_022639</name>
</gene>
<evidence type="ECO:0000256" key="2">
    <source>
        <dbReference type="ARBA" id="ARBA00022448"/>
    </source>
</evidence>
<dbReference type="PROSITE" id="PS51013">
    <property type="entry name" value="PANNEXIN"/>
    <property type="match status" value="1"/>
</dbReference>
<keyword evidence="4 9" id="KW-0812">Transmembrane</keyword>
<dbReference type="GO" id="GO:0005921">
    <property type="term" value="C:gap junction"/>
    <property type="evidence" value="ECO:0007669"/>
    <property type="project" value="UniProtKB-UniRule"/>
</dbReference>
<keyword evidence="8 9" id="KW-0407">Ion channel</keyword>
<dbReference type="AlphaFoldDB" id="A0AAN9FY92"/>
<evidence type="ECO:0000256" key="3">
    <source>
        <dbReference type="ARBA" id="ARBA00022475"/>
    </source>
</evidence>
<evidence type="ECO:0000256" key="7">
    <source>
        <dbReference type="ARBA" id="ARBA00023136"/>
    </source>
</evidence>
<evidence type="ECO:0000256" key="8">
    <source>
        <dbReference type="ARBA" id="ARBA00023303"/>
    </source>
</evidence>
<evidence type="ECO:0000256" key="4">
    <source>
        <dbReference type="ARBA" id="ARBA00022692"/>
    </source>
</evidence>
<reference evidence="10 11" key="1">
    <citation type="submission" date="2024-02" db="EMBL/GenBank/DDBJ databases">
        <title>Chromosome-scale genome assembly of the rough periwinkle Littorina saxatilis.</title>
        <authorList>
            <person name="De Jode A."/>
            <person name="Faria R."/>
            <person name="Formenti G."/>
            <person name="Sims Y."/>
            <person name="Smith T.P."/>
            <person name="Tracey A."/>
            <person name="Wood J.M.D."/>
            <person name="Zagrodzka Z.B."/>
            <person name="Johannesson K."/>
            <person name="Butlin R.K."/>
            <person name="Leder E.H."/>
        </authorList>
    </citation>
    <scope>NUCLEOTIDE SEQUENCE [LARGE SCALE GENOMIC DNA]</scope>
    <source>
        <strain evidence="10">Snail1</strain>
        <tissue evidence="10">Muscle</tissue>
    </source>
</reference>
<dbReference type="Proteomes" id="UP001374579">
    <property type="component" value="Unassembled WGS sequence"/>
</dbReference>
<dbReference type="GO" id="GO:0034220">
    <property type="term" value="P:monoatomic ion transmembrane transport"/>
    <property type="evidence" value="ECO:0007669"/>
    <property type="project" value="UniProtKB-KW"/>
</dbReference>
<feature type="transmembrane region" description="Helical" evidence="9">
    <location>
        <begin position="33"/>
        <end position="53"/>
    </location>
</feature>
<comment type="caution">
    <text evidence="10">The sequence shown here is derived from an EMBL/GenBank/DDBJ whole genome shotgun (WGS) entry which is preliminary data.</text>
</comment>
<keyword evidence="2 9" id="KW-0813">Transport</keyword>
<name>A0AAN9FY92_9CAEN</name>
<dbReference type="GO" id="GO:0005243">
    <property type="term" value="F:gap junction channel activity"/>
    <property type="evidence" value="ECO:0007669"/>
    <property type="project" value="TreeGrafter"/>
</dbReference>
<evidence type="ECO:0000256" key="9">
    <source>
        <dbReference type="RuleBase" id="RU010713"/>
    </source>
</evidence>
<evidence type="ECO:0000256" key="1">
    <source>
        <dbReference type="ARBA" id="ARBA00004651"/>
    </source>
</evidence>